<organism evidence="2 3">
    <name type="scientific">Algibacter agarivorans</name>
    <dbReference type="NCBI Taxonomy" id="1109741"/>
    <lineage>
        <taxon>Bacteria</taxon>
        <taxon>Pseudomonadati</taxon>
        <taxon>Bacteroidota</taxon>
        <taxon>Flavobacteriia</taxon>
        <taxon>Flavobacteriales</taxon>
        <taxon>Flavobacteriaceae</taxon>
        <taxon>Algibacter</taxon>
    </lineage>
</organism>
<keyword evidence="1" id="KW-0732">Signal</keyword>
<comment type="caution">
    <text evidence="2">The sequence shown here is derived from an EMBL/GenBank/DDBJ whole genome shotgun (WGS) entry which is preliminary data.</text>
</comment>
<dbReference type="RefSeq" id="WP_345192443.1">
    <property type="nucleotide sequence ID" value="NZ_BAABJJ010000036.1"/>
</dbReference>
<dbReference type="Proteomes" id="UP001501302">
    <property type="component" value="Unassembled WGS sequence"/>
</dbReference>
<feature type="signal peptide" evidence="1">
    <location>
        <begin position="1"/>
        <end position="21"/>
    </location>
</feature>
<name>A0ABP9GQQ1_9FLAO</name>
<accession>A0ABP9GQQ1</accession>
<sequence>MKNKSLLFVIIILIFSCINNSRETKTVSADDKKINEPKVVEQIQVDSVWATNGVDFDLKIVGDKQFVAYFDRDRMMTVASREIGSRDWTKKTLPNKLMWDSHNYVKLGIDEMGFIHISGNQHVHPLAYFRSTKPYDVTSMVEVNKMVGEDENSVTYPNFFHDKKGNLLFSYRSGTCGNGNILINRFLAKEQKWERYLEQPLFEGIEANDDRAAYHNWVKDSHGDFHFAWIWRWTPMVETSHHICYAKTSDLKNWVNAAGETLQLPFKPDDEKVLVDATPSKGGMHNSRYKLILTKENKPILGYVKYDEEGNTQLYLAKFINDGWVSKKISNWDFRWKFIKGGAFMSIGGKFNFVGISDDNLLAIDWETEKGESGRYNIDLKTLEHADKVAKIQLKYPEDIRKTITDRDGMLVRIVYDKGGNQDDGSRYLLKWEAKHGGFSQHAPEVIPEGPLSTLVLLKIQ</sequence>
<dbReference type="Pfam" id="PF15892">
    <property type="entry name" value="BNR_4"/>
    <property type="match status" value="1"/>
</dbReference>
<evidence type="ECO:0000313" key="3">
    <source>
        <dbReference type="Proteomes" id="UP001501302"/>
    </source>
</evidence>
<dbReference type="PROSITE" id="PS51257">
    <property type="entry name" value="PROKAR_LIPOPROTEIN"/>
    <property type="match status" value="1"/>
</dbReference>
<evidence type="ECO:0000313" key="2">
    <source>
        <dbReference type="EMBL" id="GAA4950427.1"/>
    </source>
</evidence>
<proteinExistence type="predicted"/>
<gene>
    <name evidence="2" type="ORF">GCM10023314_24670</name>
</gene>
<dbReference type="EMBL" id="BAABJJ010000036">
    <property type="protein sequence ID" value="GAA4950427.1"/>
    <property type="molecule type" value="Genomic_DNA"/>
</dbReference>
<keyword evidence="3" id="KW-1185">Reference proteome</keyword>
<evidence type="ECO:0008006" key="4">
    <source>
        <dbReference type="Google" id="ProtNLM"/>
    </source>
</evidence>
<protein>
    <recommendedName>
        <fullName evidence="4">BNR repeat-containing family member</fullName>
    </recommendedName>
</protein>
<reference evidence="3" key="1">
    <citation type="journal article" date="2019" name="Int. J. Syst. Evol. Microbiol.">
        <title>The Global Catalogue of Microorganisms (GCM) 10K type strain sequencing project: providing services to taxonomists for standard genome sequencing and annotation.</title>
        <authorList>
            <consortium name="The Broad Institute Genomics Platform"/>
            <consortium name="The Broad Institute Genome Sequencing Center for Infectious Disease"/>
            <person name="Wu L."/>
            <person name="Ma J."/>
        </authorList>
    </citation>
    <scope>NUCLEOTIDE SEQUENCE [LARGE SCALE GENOMIC DNA]</scope>
    <source>
        <strain evidence="3">JCM 18285</strain>
    </source>
</reference>
<feature type="chain" id="PRO_5046146432" description="BNR repeat-containing family member" evidence="1">
    <location>
        <begin position="22"/>
        <end position="461"/>
    </location>
</feature>
<evidence type="ECO:0000256" key="1">
    <source>
        <dbReference type="SAM" id="SignalP"/>
    </source>
</evidence>